<protein>
    <submittedName>
        <fullName evidence="2">Uncharacterized protein</fullName>
    </submittedName>
</protein>
<dbReference type="EMBL" id="KN846953">
    <property type="protein sequence ID" value="KIV79534.1"/>
    <property type="molecule type" value="Genomic_DNA"/>
</dbReference>
<dbReference type="AlphaFoldDB" id="A0A0D1YFB5"/>
<sequence length="320" mass="35379">MSSAPLLDQIQLPTPSDTPRAMEQDESSPTSYAHHSTTWTPVDGMTPISTNPSKKRSRDDMAFDPETDGSYFAGVQTPAPILEEEEPIYGEGMVLLNPKTGMAISAESQTGTWYEEKVERKAFEHEVAVANFRPKLPTSRKSVRMSQSSIRLPIDTTVASAPASPPKTAVDRPEFDEATMALGIGWTKVSSEDEAVQAAARGWARYLENHYARHIHGAQILLKSSGLNAYLVGCQEGYFLFSEDLLEGKLVGRTWESCLQNLKAQPMQFEGEEVLRAERTPGPEPVPARLPQRNLMENWADYERLNSPQAIATHGGMDLD</sequence>
<feature type="compositionally biased region" description="Polar residues" evidence="1">
    <location>
        <begin position="27"/>
        <end position="40"/>
    </location>
</feature>
<evidence type="ECO:0000313" key="3">
    <source>
        <dbReference type="Proteomes" id="UP000053599"/>
    </source>
</evidence>
<dbReference type="Proteomes" id="UP000053599">
    <property type="component" value="Unassembled WGS sequence"/>
</dbReference>
<feature type="region of interest" description="Disordered" evidence="1">
    <location>
        <begin position="1"/>
        <end position="73"/>
    </location>
</feature>
<name>A0A0D1YFB5_9EURO</name>
<evidence type="ECO:0000313" key="2">
    <source>
        <dbReference type="EMBL" id="KIV79534.1"/>
    </source>
</evidence>
<reference evidence="2 3" key="1">
    <citation type="submission" date="2015-01" db="EMBL/GenBank/DDBJ databases">
        <title>The Genome Sequence of Exophiala sideris CBS121828.</title>
        <authorList>
            <consortium name="The Broad Institute Genomics Platform"/>
            <person name="Cuomo C."/>
            <person name="de Hoog S."/>
            <person name="Gorbushina A."/>
            <person name="Stielow B."/>
            <person name="Teixiera M."/>
            <person name="Abouelleil A."/>
            <person name="Chapman S.B."/>
            <person name="Priest M."/>
            <person name="Young S.K."/>
            <person name="Wortman J."/>
            <person name="Nusbaum C."/>
            <person name="Birren B."/>
        </authorList>
    </citation>
    <scope>NUCLEOTIDE SEQUENCE [LARGE SCALE GENOMIC DNA]</scope>
    <source>
        <strain evidence="2 3">CBS 121828</strain>
    </source>
</reference>
<organism evidence="2 3">
    <name type="scientific">Exophiala sideris</name>
    <dbReference type="NCBI Taxonomy" id="1016849"/>
    <lineage>
        <taxon>Eukaryota</taxon>
        <taxon>Fungi</taxon>
        <taxon>Dikarya</taxon>
        <taxon>Ascomycota</taxon>
        <taxon>Pezizomycotina</taxon>
        <taxon>Eurotiomycetes</taxon>
        <taxon>Chaetothyriomycetidae</taxon>
        <taxon>Chaetothyriales</taxon>
        <taxon>Herpotrichiellaceae</taxon>
        <taxon>Exophiala</taxon>
    </lineage>
</organism>
<accession>A0A0D1YFB5</accession>
<gene>
    <name evidence="2" type="ORF">PV11_07087</name>
</gene>
<proteinExistence type="predicted"/>
<dbReference type="HOGENOM" id="CLU_047454_1_0_1"/>
<evidence type="ECO:0000256" key="1">
    <source>
        <dbReference type="SAM" id="MobiDB-lite"/>
    </source>
</evidence>
<dbReference type="OrthoDB" id="5359669at2759"/>